<name>A0A7W4UY66_LEIAQ</name>
<evidence type="ECO:0000313" key="3">
    <source>
        <dbReference type="Proteomes" id="UP000538196"/>
    </source>
</evidence>
<keyword evidence="2" id="KW-0378">Hydrolase</keyword>
<dbReference type="EMBL" id="JACHVP010000003">
    <property type="protein sequence ID" value="MBB2968425.1"/>
    <property type="molecule type" value="Genomic_DNA"/>
</dbReference>
<evidence type="ECO:0000313" key="2">
    <source>
        <dbReference type="EMBL" id="MBB2968425.1"/>
    </source>
</evidence>
<accession>A0A7W4UY66</accession>
<dbReference type="RefSeq" id="WP_021760893.1">
    <property type="nucleotide sequence ID" value="NZ_JACHVP010000003.1"/>
</dbReference>
<evidence type="ECO:0000259" key="1">
    <source>
        <dbReference type="Pfam" id="PF02541"/>
    </source>
</evidence>
<protein>
    <submittedName>
        <fullName evidence="2">Exopolyphosphatase/pppGpp-phosphohydrolase</fullName>
    </submittedName>
</protein>
<dbReference type="AlphaFoldDB" id="A0A7W4UY66"/>
<dbReference type="Pfam" id="PF02541">
    <property type="entry name" value="Ppx-GppA"/>
    <property type="match status" value="1"/>
</dbReference>
<organism evidence="2 3">
    <name type="scientific">Leifsonia aquatica</name>
    <name type="common">Corynebacterium aquaticum</name>
    <dbReference type="NCBI Taxonomy" id="144185"/>
    <lineage>
        <taxon>Bacteria</taxon>
        <taxon>Bacillati</taxon>
        <taxon>Actinomycetota</taxon>
        <taxon>Actinomycetes</taxon>
        <taxon>Micrococcales</taxon>
        <taxon>Microbacteriaceae</taxon>
        <taxon>Leifsonia</taxon>
    </lineage>
</organism>
<dbReference type="GO" id="GO:0016787">
    <property type="term" value="F:hydrolase activity"/>
    <property type="evidence" value="ECO:0007669"/>
    <property type="project" value="UniProtKB-KW"/>
</dbReference>
<dbReference type="Proteomes" id="UP000538196">
    <property type="component" value="Unassembled WGS sequence"/>
</dbReference>
<keyword evidence="3" id="KW-1185">Reference proteome</keyword>
<sequence length="285" mass="31327">MSDVERLAVVSQVRQIRSDQSESAIHTLDLGSHSVKLYRREGESLRLVRTATWEILDAEISADQMVEFLERFLDGVLDLGGVTALATAAFRRRPKLADTLAAACAFLGISSQIIDQEVEASLMRRALAKESDVASLDAINVGGGSIQVTSPRGSTHLLPFGIADLNRQFSLSAEPSEREVGACRSFVASQLPDWLGEFAYTGGERTYLESFDVPLHGIWCSADDFERFASRIERWSNHDLERRSPYDARWMSGAIASNSIVVACLQRSGVNRFAPVDLNIAHGNP</sequence>
<feature type="domain" description="Ppx/GppA phosphatase N-terminal" evidence="1">
    <location>
        <begin position="37"/>
        <end position="202"/>
    </location>
</feature>
<dbReference type="Gene3D" id="3.30.420.150">
    <property type="entry name" value="Exopolyphosphatase. Domain 2"/>
    <property type="match status" value="1"/>
</dbReference>
<gene>
    <name evidence="2" type="ORF">FHX33_003195</name>
</gene>
<proteinExistence type="predicted"/>
<reference evidence="2 3" key="1">
    <citation type="submission" date="2020-08" db="EMBL/GenBank/DDBJ databases">
        <title>Sequencing the genomes of 1000 actinobacteria strains.</title>
        <authorList>
            <person name="Klenk H.-P."/>
        </authorList>
    </citation>
    <scope>NUCLEOTIDE SEQUENCE [LARGE SCALE GENOMIC DNA]</scope>
    <source>
        <strain evidence="2 3">DSM 20146</strain>
    </source>
</reference>
<dbReference type="InterPro" id="IPR003695">
    <property type="entry name" value="Ppx_GppA_N"/>
</dbReference>
<dbReference type="InterPro" id="IPR043129">
    <property type="entry name" value="ATPase_NBD"/>
</dbReference>
<comment type="caution">
    <text evidence="2">The sequence shown here is derived from an EMBL/GenBank/DDBJ whole genome shotgun (WGS) entry which is preliminary data.</text>
</comment>
<dbReference type="SUPFAM" id="SSF53067">
    <property type="entry name" value="Actin-like ATPase domain"/>
    <property type="match status" value="1"/>
</dbReference>